<feature type="repeat" description="TPR" evidence="3">
    <location>
        <begin position="667"/>
        <end position="700"/>
    </location>
</feature>
<reference evidence="4 5" key="1">
    <citation type="submission" date="2024-05" db="EMBL/GenBank/DDBJ databases">
        <title>Long read based assembly of the Candida bracarensis genome reveals expanded adhesin content.</title>
        <authorList>
            <person name="Marcet-Houben M."/>
            <person name="Ksiezopolska E."/>
            <person name="Gabaldon T."/>
        </authorList>
    </citation>
    <scope>NUCLEOTIDE SEQUENCE [LARGE SCALE GENOMIC DNA]</scope>
    <source>
        <strain evidence="4 5">CBM6</strain>
    </source>
</reference>
<dbReference type="Pfam" id="PF13181">
    <property type="entry name" value="TPR_8"/>
    <property type="match status" value="1"/>
</dbReference>
<dbReference type="InterPro" id="IPR011990">
    <property type="entry name" value="TPR-like_helical_dom_sf"/>
</dbReference>
<dbReference type="PANTHER" id="PTHR16193">
    <property type="entry name" value="TETRATRICOPEPTIDE REPEAT PROTEIN 27"/>
    <property type="match status" value="1"/>
</dbReference>
<comment type="caution">
    <text evidence="4">The sequence shown here is derived from an EMBL/GenBank/DDBJ whole genome shotgun (WGS) entry which is preliminary data.</text>
</comment>
<evidence type="ECO:0000256" key="2">
    <source>
        <dbReference type="ARBA" id="ARBA00022803"/>
    </source>
</evidence>
<dbReference type="Proteomes" id="UP001623330">
    <property type="component" value="Unassembled WGS sequence"/>
</dbReference>
<sequence length="904" mass="102733">MDTLVHCHLLLASNPEVLDALTPENDYDARIFSYSKYILQGNSYRVVQDIMENKSVELPENISQDNVLTTLNQLLENLIGDQHIALLFAIASLQTFIQNNYTGPKAPIEIVPMVFTGNTEEQLQPILTALLSTAGQTAYELMDDPLLLVLSLLILEKLTNQPTLFGRDIEDESALITEIHENGDSLNSITQWWRARALLTQISVLPELYGVQPAIASSILDSINLPKSILNTIEGLVDEEFKKSLCVIYYLESVKCSLTINTEHRALPALTKVKKLTGFEFVLTGARAKRTKYQQKAVSGLIILAKSQFFNDSNDTESNEVPESLALNSDLLLEKPTFEAIANEPLDEQIVKRQKLDEDGFIEDKLLPVAIRQENIPLELQEVDPNEQPLLSNYDNIQLLLRLYTIRQTSPAKDPLVEEELGALVSRVIYQDGGKNWTIFSRSLWERSVIETTKAKTIERGILQMQSLVEELGLKIQTRLLPQSTEPESAMPRLKYIHQIPFIPRWELDATLAEKFMSLGILKSAVEIYERLQMSCQAALCYAAVGEEKTAEAILVKRIETHPNDARAYSLLGDVRQDPSLWEKSWEIGQYVNAKNSLARYYYRPPKDSGIDSDPALALKHLNDSLRKYTLNFNTWYFYGCIALECNQLNIAAEAFTRCTVLDPNHAASWSNLSAAYIQEGKLKEAYSCLKQAISSDSQKNWRIWENFLLVSVKLDEWEDVLKACKQLVEIKKDKSGEQSIDLPVVEKLVELLVTSEYPKLTEEGDLKFTYFQRSCMDFICNTLPNVITTDARCWKLVARVELWRKRPWAALESHEKAYRAISHNPDLEIDEKVWNSVVEGCEDLVAAYESLGEMEGKHGEGSLVCKDWKYKCRSTIKALMSRGKGRWDDSEGWEKLLELREQL</sequence>
<name>A0ABR4NTH8_9SACH</name>
<evidence type="ECO:0008006" key="6">
    <source>
        <dbReference type="Google" id="ProtNLM"/>
    </source>
</evidence>
<keyword evidence="2 3" id="KW-0802">TPR repeat</keyword>
<evidence type="ECO:0000313" key="5">
    <source>
        <dbReference type="Proteomes" id="UP001623330"/>
    </source>
</evidence>
<dbReference type="Gene3D" id="1.25.40.10">
    <property type="entry name" value="Tetratricopeptide repeat domain"/>
    <property type="match status" value="1"/>
</dbReference>
<evidence type="ECO:0000313" key="4">
    <source>
        <dbReference type="EMBL" id="KAL3231644.1"/>
    </source>
</evidence>
<gene>
    <name evidence="4" type="ORF">RNJ44_00179</name>
</gene>
<accession>A0ABR4NTH8</accession>
<evidence type="ECO:0000256" key="3">
    <source>
        <dbReference type="PROSITE-ProRule" id="PRU00339"/>
    </source>
</evidence>
<dbReference type="PANTHER" id="PTHR16193:SF0">
    <property type="entry name" value="TETRATRICOPEPTIDE REPEAT PROTEIN 27"/>
    <property type="match status" value="1"/>
</dbReference>
<dbReference type="InterPro" id="IPR044244">
    <property type="entry name" value="TTC27/Emw1"/>
</dbReference>
<organism evidence="4 5">
    <name type="scientific">Nakaseomyces bracarensis</name>
    <dbReference type="NCBI Taxonomy" id="273131"/>
    <lineage>
        <taxon>Eukaryota</taxon>
        <taxon>Fungi</taxon>
        <taxon>Dikarya</taxon>
        <taxon>Ascomycota</taxon>
        <taxon>Saccharomycotina</taxon>
        <taxon>Saccharomycetes</taxon>
        <taxon>Saccharomycetales</taxon>
        <taxon>Saccharomycetaceae</taxon>
        <taxon>Nakaseomyces</taxon>
    </lineage>
</organism>
<keyword evidence="5" id="KW-1185">Reference proteome</keyword>
<dbReference type="InterPro" id="IPR019734">
    <property type="entry name" value="TPR_rpt"/>
</dbReference>
<dbReference type="EMBL" id="JBEVYD010000006">
    <property type="protein sequence ID" value="KAL3231644.1"/>
    <property type="molecule type" value="Genomic_DNA"/>
</dbReference>
<proteinExistence type="predicted"/>
<evidence type="ECO:0000256" key="1">
    <source>
        <dbReference type="ARBA" id="ARBA00022737"/>
    </source>
</evidence>
<dbReference type="SMART" id="SM00028">
    <property type="entry name" value="TPR"/>
    <property type="match status" value="4"/>
</dbReference>
<protein>
    <recommendedName>
        <fullName evidence="6">Essential for maintenance of the cell wall protein 1</fullName>
    </recommendedName>
</protein>
<keyword evidence="1" id="KW-0677">Repeat</keyword>
<dbReference type="SUPFAM" id="SSF48452">
    <property type="entry name" value="TPR-like"/>
    <property type="match status" value="1"/>
</dbReference>
<dbReference type="PROSITE" id="PS50005">
    <property type="entry name" value="TPR"/>
    <property type="match status" value="1"/>
</dbReference>